<dbReference type="PROSITE" id="PS51257">
    <property type="entry name" value="PROKAR_LIPOPROTEIN"/>
    <property type="match status" value="1"/>
</dbReference>
<organism evidence="1">
    <name type="scientific">marine sediment metagenome</name>
    <dbReference type="NCBI Taxonomy" id="412755"/>
    <lineage>
        <taxon>unclassified sequences</taxon>
        <taxon>metagenomes</taxon>
        <taxon>ecological metagenomes</taxon>
    </lineage>
</organism>
<dbReference type="EMBL" id="LAZR01000003">
    <property type="protein sequence ID" value="KKO11113.1"/>
    <property type="molecule type" value="Genomic_DNA"/>
</dbReference>
<protein>
    <submittedName>
        <fullName evidence="1">Uncharacterized protein</fullName>
    </submittedName>
</protein>
<name>A0A0F9WF49_9ZZZZ</name>
<reference evidence="1" key="1">
    <citation type="journal article" date="2015" name="Nature">
        <title>Complex archaea that bridge the gap between prokaryotes and eukaryotes.</title>
        <authorList>
            <person name="Spang A."/>
            <person name="Saw J.H."/>
            <person name="Jorgensen S.L."/>
            <person name="Zaremba-Niedzwiedzka K."/>
            <person name="Martijn J."/>
            <person name="Lind A.E."/>
            <person name="van Eijk R."/>
            <person name="Schleper C."/>
            <person name="Guy L."/>
            <person name="Ettema T.J."/>
        </authorList>
    </citation>
    <scope>NUCLEOTIDE SEQUENCE</scope>
</reference>
<accession>A0A0F9WF49</accession>
<evidence type="ECO:0000313" key="1">
    <source>
        <dbReference type="EMBL" id="KKO11113.1"/>
    </source>
</evidence>
<gene>
    <name evidence="1" type="ORF">LCGC14_0015890</name>
</gene>
<proteinExistence type="predicted"/>
<sequence>MKHCCPILIMSLLLSMAGGCDRVSDSSCPPSVTLAHEYEYYADMVKEDVATGDIGQEWGTLPNLSVYGYDFPGSTVFHISNLEPSDGRYKHDSWIVWTEEGKGLHEVKLSGSLADLTCIERNGRKLLVARGTVNRGIKFIDFLGLDKDGLRRLGHVGDGPWQTRRGLIVELRDNVITVYGMQPNNDDGLTPELREFLAEMDLTIGLAE</sequence>
<dbReference type="AlphaFoldDB" id="A0A0F9WF49"/>
<comment type="caution">
    <text evidence="1">The sequence shown here is derived from an EMBL/GenBank/DDBJ whole genome shotgun (WGS) entry which is preliminary data.</text>
</comment>